<comment type="caution">
    <text evidence="2">The sequence shown here is derived from an EMBL/GenBank/DDBJ whole genome shotgun (WGS) entry which is preliminary data.</text>
</comment>
<dbReference type="Pfam" id="PF13582">
    <property type="entry name" value="Reprolysin_3"/>
    <property type="match status" value="1"/>
</dbReference>
<dbReference type="Gene3D" id="3.40.390.10">
    <property type="entry name" value="Collagenase (Catalytic Domain)"/>
    <property type="match status" value="1"/>
</dbReference>
<dbReference type="Proteomes" id="UP000230161">
    <property type="component" value="Unassembled WGS sequence"/>
</dbReference>
<dbReference type="Gene3D" id="3.40.50.12090">
    <property type="match status" value="1"/>
</dbReference>
<dbReference type="SUPFAM" id="SSF55486">
    <property type="entry name" value="Metalloproteases ('zincins'), catalytic domain"/>
    <property type="match status" value="1"/>
</dbReference>
<dbReference type="PANTHER" id="PTHR30032:SF8">
    <property type="entry name" value="GERMINATION-SPECIFIC N-ACETYLMURAMOYL-L-ALANINE AMIDASE"/>
    <property type="match status" value="1"/>
</dbReference>
<name>A0A2M9BV04_9MICO</name>
<proteinExistence type="predicted"/>
<dbReference type="GO" id="GO:0008237">
    <property type="term" value="F:metallopeptidase activity"/>
    <property type="evidence" value="ECO:0007669"/>
    <property type="project" value="InterPro"/>
</dbReference>
<dbReference type="InterPro" id="IPR051922">
    <property type="entry name" value="Bact_Sporulation_Assoc"/>
</dbReference>
<evidence type="ECO:0000313" key="2">
    <source>
        <dbReference type="EMBL" id="PJJ61750.1"/>
    </source>
</evidence>
<accession>A0A2M9BV04</accession>
<gene>
    <name evidence="2" type="ORF">CLV54_2700</name>
</gene>
<evidence type="ECO:0000256" key="1">
    <source>
        <dbReference type="SAM" id="SignalP"/>
    </source>
</evidence>
<feature type="signal peptide" evidence="1">
    <location>
        <begin position="1"/>
        <end position="20"/>
    </location>
</feature>
<reference evidence="2 3" key="1">
    <citation type="submission" date="2017-11" db="EMBL/GenBank/DDBJ databases">
        <title>Genomic Encyclopedia of Archaeal and Bacterial Type Strains, Phase II (KMG-II): From Individual Species to Whole Genera.</title>
        <authorList>
            <person name="Goeker M."/>
        </authorList>
    </citation>
    <scope>NUCLEOTIDE SEQUENCE [LARGE SCALE GENOMIC DNA]</scope>
    <source>
        <strain evidence="2 3">DSM 25625</strain>
    </source>
</reference>
<dbReference type="EMBL" id="PGFB01000004">
    <property type="protein sequence ID" value="PJJ61750.1"/>
    <property type="molecule type" value="Genomic_DNA"/>
</dbReference>
<keyword evidence="1" id="KW-0732">Signal</keyword>
<evidence type="ECO:0000313" key="3">
    <source>
        <dbReference type="Proteomes" id="UP000230161"/>
    </source>
</evidence>
<protein>
    <submittedName>
        <fullName evidence="2">Reprolysin-like metallo-peptidase family M12B</fullName>
    </submittedName>
</protein>
<dbReference type="Pfam" id="PF04122">
    <property type="entry name" value="CW_binding_2"/>
    <property type="match status" value="3"/>
</dbReference>
<organism evidence="2 3">
    <name type="scientific">Compostimonas suwonensis</name>
    <dbReference type="NCBI Taxonomy" id="1048394"/>
    <lineage>
        <taxon>Bacteria</taxon>
        <taxon>Bacillati</taxon>
        <taxon>Actinomycetota</taxon>
        <taxon>Actinomycetes</taxon>
        <taxon>Micrococcales</taxon>
        <taxon>Microbacteriaceae</taxon>
        <taxon>Compostimonas</taxon>
    </lineage>
</organism>
<keyword evidence="3" id="KW-1185">Reference proteome</keyword>
<feature type="chain" id="PRO_5039299303" evidence="1">
    <location>
        <begin position="21"/>
        <end position="726"/>
    </location>
</feature>
<sequence length="726" mass="73492">MRAKSTMTLAALLTAGIVFAGVVPTAAATGVTAPVEDVPEPAQFADDTVDPAELLGHGPATEPPGPGARTAPLAAPAAHTIDVAVVTPRGSGSTSFANDASITALISGVNDYWRVQSDGLVASVVRASTPQRYTSAYGCGSQQAMWNEASGRFGRRMDDYLEADGRHLLVLVPSECRSSAGVGLGTVGYFSQVNTASGGMIWAALGGGDVDVVAHEFGHNLGLEHSNTHVCPSTAMTEGSSSEGCSDVAYGDSFDVMGLLWSVSGRYNAHPTALNITHKRRLGAVRAGSLADVTLSGAQSSASVTRTLASTGASSGLQALRVVDPVTGQEYFVDFRGGGGADDGSLYSAHLLRAQGIDVGVRVLTTRGDGSSVVLLTPDASATGTGGRKLYLTGGQTLSTRSGGVTVSVQSIAGGAATVSVTLSRGLTTDRIFGADRYATALAVAEEGYPGTAPIVYLAAGTDFPDALGAAPAAAFTGGPLLLTPPDRLPAAVLSKIDRLNPAKIVVVGGARSISDAALGQVRGLAPTVIRVSGADRFETARQVVAEAFDTANGAYLASARNFPDALAAAAAAGAQGWPVILVDGLSGSIDASTRALLSSLDVSAVTVTGGSTVMSEGIVSSLRGMGLSVDRRGGADRFETARLINESAAFTTSPEVFLAMGYQFPDALAGAALAGSRGAPLYIAPPNCVPRSVLDGARRLGASQVTLIGGTNALDENVARLTPCR</sequence>
<dbReference type="PANTHER" id="PTHR30032">
    <property type="entry name" value="N-ACETYLMURAMOYL-L-ALANINE AMIDASE-RELATED"/>
    <property type="match status" value="1"/>
</dbReference>
<dbReference type="InterPro" id="IPR007253">
    <property type="entry name" value="Cell_wall-bd_2"/>
</dbReference>
<dbReference type="OrthoDB" id="1099523at2"/>
<dbReference type="AlphaFoldDB" id="A0A2M9BV04"/>
<dbReference type="InterPro" id="IPR024079">
    <property type="entry name" value="MetalloPept_cat_dom_sf"/>
</dbReference>